<dbReference type="EMBL" id="CDPU01000034">
    <property type="protein sequence ID" value="CEO53224.1"/>
    <property type="molecule type" value="Genomic_DNA"/>
</dbReference>
<reference evidence="2" key="1">
    <citation type="submission" date="2015-01" db="EMBL/GenBank/DDBJ databases">
        <authorList>
            <person name="Durling Mikael"/>
        </authorList>
    </citation>
    <scope>NUCLEOTIDE SEQUENCE</scope>
</reference>
<dbReference type="AlphaFoldDB" id="A0A0B7K7S7"/>
<name>A0A0B7K7S7_BIOOC</name>
<sequence>MAIQSLSAPYECTPFSSNAPGSWLRETSNHVPRYLFRVYTPNSGGLTNRKWAMSMEAAHERQSEIPVDVCSRRASVIADELADHLRWTYHRSFSPFVSWTSSLLVAILYMFNRYSTDTNGATLNDIHLCIVDTRLFPKGVFLRDMDLIRPLSPHNQRLARLENLRLGNYGIAHYNGEFLSQGSLKIQDRCQVVTLQQLIASGLFDLQPKFITYLDWRREEKTPWSTAILNYRSLFTPGFQADLPSPRALDAALRLGALFENHLGFRFSMAMSFLALLPPSLLDSRFLDAVQRSNVYFELPLEEKLSNIRVFTHQALAEAKRFQEVLFLIDRQLEPLRDKYLEHLEDTEIEEVAQWFAYYSQRNLVTNSVTSIRLSD</sequence>
<dbReference type="Proteomes" id="UP000616885">
    <property type="component" value="Unassembled WGS sequence"/>
</dbReference>
<dbReference type="Pfam" id="PF24494">
    <property type="entry name" value="DUF7587"/>
    <property type="match status" value="1"/>
</dbReference>
<gene>
    <name evidence="2" type="ORF">BN869_000009282_1</name>
    <name evidence="3" type="ORF">IM811_000013</name>
</gene>
<dbReference type="EMBL" id="JADCTT010000001">
    <property type="protein sequence ID" value="KAF9758319.1"/>
    <property type="molecule type" value="Genomic_DNA"/>
</dbReference>
<accession>A0A0B7K7S7</accession>
<evidence type="ECO:0000313" key="3">
    <source>
        <dbReference type="EMBL" id="KAF9758319.1"/>
    </source>
</evidence>
<protein>
    <recommendedName>
        <fullName evidence="1">DUF7587 domain-containing protein</fullName>
    </recommendedName>
</protein>
<organism evidence="2">
    <name type="scientific">Bionectria ochroleuca</name>
    <name type="common">Gliocladium roseum</name>
    <dbReference type="NCBI Taxonomy" id="29856"/>
    <lineage>
        <taxon>Eukaryota</taxon>
        <taxon>Fungi</taxon>
        <taxon>Dikarya</taxon>
        <taxon>Ascomycota</taxon>
        <taxon>Pezizomycotina</taxon>
        <taxon>Sordariomycetes</taxon>
        <taxon>Hypocreomycetidae</taxon>
        <taxon>Hypocreales</taxon>
        <taxon>Bionectriaceae</taxon>
        <taxon>Clonostachys</taxon>
    </lineage>
</organism>
<reference evidence="3" key="2">
    <citation type="submission" date="2020-10" db="EMBL/GenBank/DDBJ databases">
        <title>High-Quality Genome Resource of Clonostachys rosea strain S41 by Oxford Nanopore Long-Read Sequencing.</title>
        <authorList>
            <person name="Wang H."/>
        </authorList>
    </citation>
    <scope>NUCLEOTIDE SEQUENCE</scope>
    <source>
        <strain evidence="3">S41</strain>
    </source>
</reference>
<evidence type="ECO:0000259" key="1">
    <source>
        <dbReference type="Pfam" id="PF24494"/>
    </source>
</evidence>
<proteinExistence type="predicted"/>
<dbReference type="InterPro" id="IPR056009">
    <property type="entry name" value="DUF7587"/>
</dbReference>
<evidence type="ECO:0000313" key="2">
    <source>
        <dbReference type="EMBL" id="CEO53224.1"/>
    </source>
</evidence>
<feature type="domain" description="DUF7587" evidence="1">
    <location>
        <begin position="31"/>
        <end position="150"/>
    </location>
</feature>